<dbReference type="EMBL" id="JAVDTT010000003">
    <property type="protein sequence ID" value="MDR6842361.1"/>
    <property type="molecule type" value="Genomic_DNA"/>
</dbReference>
<accession>A0ABU1RUB6</accession>
<protein>
    <submittedName>
        <fullName evidence="1">L-amino acid N-acyltransferase YncA</fullName>
    </submittedName>
</protein>
<evidence type="ECO:0000313" key="1">
    <source>
        <dbReference type="EMBL" id="MDR6842361.1"/>
    </source>
</evidence>
<evidence type="ECO:0000313" key="2">
    <source>
        <dbReference type="Proteomes" id="UP001254759"/>
    </source>
</evidence>
<sequence length="60" mass="6911">MSTTRWNYHVAEIKMQLFGRSMTERVQEELSRLGLQGWELVSAVQSEAADSVRLFLKKPA</sequence>
<organism evidence="1 2">
    <name type="scientific">Pseudoxanthomonas sacheonensis</name>
    <dbReference type="NCBI Taxonomy" id="443615"/>
    <lineage>
        <taxon>Bacteria</taxon>
        <taxon>Pseudomonadati</taxon>
        <taxon>Pseudomonadota</taxon>
        <taxon>Gammaproteobacteria</taxon>
        <taxon>Lysobacterales</taxon>
        <taxon>Lysobacteraceae</taxon>
        <taxon>Pseudoxanthomonas</taxon>
    </lineage>
</organism>
<comment type="caution">
    <text evidence="1">The sequence shown here is derived from an EMBL/GenBank/DDBJ whole genome shotgun (WGS) entry which is preliminary data.</text>
</comment>
<gene>
    <name evidence="1" type="ORF">J2W94_002655</name>
</gene>
<dbReference type="InterPro" id="IPR025234">
    <property type="entry name" value="YjzH-like"/>
</dbReference>
<dbReference type="RefSeq" id="WP_310094244.1">
    <property type="nucleotide sequence ID" value="NZ_JAVDTT010000003.1"/>
</dbReference>
<proteinExistence type="predicted"/>
<dbReference type="Proteomes" id="UP001254759">
    <property type="component" value="Unassembled WGS sequence"/>
</dbReference>
<reference evidence="1 2" key="1">
    <citation type="submission" date="2023-07" db="EMBL/GenBank/DDBJ databases">
        <title>Sorghum-associated microbial communities from plants grown in Nebraska, USA.</title>
        <authorList>
            <person name="Schachtman D."/>
        </authorList>
    </citation>
    <scope>NUCLEOTIDE SEQUENCE [LARGE SCALE GENOMIC DNA]</scope>
    <source>
        <strain evidence="1 2">BE107</strain>
    </source>
</reference>
<name>A0ABU1RUB6_9GAMM</name>
<dbReference type="Pfam" id="PF13783">
    <property type="entry name" value="DUF4177"/>
    <property type="match status" value="1"/>
</dbReference>
<keyword evidence="2" id="KW-1185">Reference proteome</keyword>